<dbReference type="RefSeq" id="WP_158206254.1">
    <property type="nucleotide sequence ID" value="NZ_JALXFV010000007.1"/>
</dbReference>
<feature type="domain" description="Halobacterial output" evidence="1">
    <location>
        <begin position="6"/>
        <end position="69"/>
    </location>
</feature>
<evidence type="ECO:0000313" key="3">
    <source>
        <dbReference type="Proteomes" id="UP001597187"/>
    </source>
</evidence>
<accession>A0ABD6AY82</accession>
<sequence length="84" mass="8993">MSPAPRVSTRIVEAVVDELDHDPLTLPPLQDDVDGDALDVLFATASTPPELTLAYAGCRVRVDASGVDVEQESARRESTCPSRT</sequence>
<dbReference type="AlphaFoldDB" id="A0ABD6AY82"/>
<evidence type="ECO:0000259" key="1">
    <source>
        <dbReference type="Pfam" id="PF18545"/>
    </source>
</evidence>
<organism evidence="2 3">
    <name type="scientific">Halomarina rubra</name>
    <dbReference type="NCBI Taxonomy" id="2071873"/>
    <lineage>
        <taxon>Archaea</taxon>
        <taxon>Methanobacteriati</taxon>
        <taxon>Methanobacteriota</taxon>
        <taxon>Stenosarchaea group</taxon>
        <taxon>Halobacteria</taxon>
        <taxon>Halobacteriales</taxon>
        <taxon>Natronomonadaceae</taxon>
        <taxon>Halomarina</taxon>
    </lineage>
</organism>
<protein>
    <submittedName>
        <fullName evidence="2">HalOD1 output domain-containing protein</fullName>
    </submittedName>
</protein>
<proteinExistence type="predicted"/>
<keyword evidence="3" id="KW-1185">Reference proteome</keyword>
<comment type="caution">
    <text evidence="2">The sequence shown here is derived from an EMBL/GenBank/DDBJ whole genome shotgun (WGS) entry which is preliminary data.</text>
</comment>
<gene>
    <name evidence="2" type="ORF">ACFSBT_14355</name>
</gene>
<dbReference type="Pfam" id="PF18545">
    <property type="entry name" value="HalOD1"/>
    <property type="match status" value="1"/>
</dbReference>
<dbReference type="Proteomes" id="UP001597187">
    <property type="component" value="Unassembled WGS sequence"/>
</dbReference>
<name>A0ABD6AY82_9EURY</name>
<evidence type="ECO:0000313" key="2">
    <source>
        <dbReference type="EMBL" id="MFD1514460.1"/>
    </source>
</evidence>
<dbReference type="InterPro" id="IPR040624">
    <property type="entry name" value="HalOD1"/>
</dbReference>
<dbReference type="EMBL" id="JBHUDC010000007">
    <property type="protein sequence ID" value="MFD1514460.1"/>
    <property type="molecule type" value="Genomic_DNA"/>
</dbReference>
<reference evidence="2 3" key="1">
    <citation type="journal article" date="2019" name="Int. J. Syst. Evol. Microbiol.">
        <title>The Global Catalogue of Microorganisms (GCM) 10K type strain sequencing project: providing services to taxonomists for standard genome sequencing and annotation.</title>
        <authorList>
            <consortium name="The Broad Institute Genomics Platform"/>
            <consortium name="The Broad Institute Genome Sequencing Center for Infectious Disease"/>
            <person name="Wu L."/>
            <person name="Ma J."/>
        </authorList>
    </citation>
    <scope>NUCLEOTIDE SEQUENCE [LARGE SCALE GENOMIC DNA]</scope>
    <source>
        <strain evidence="2 3">CGMCC 1.12563</strain>
    </source>
</reference>